<feature type="chain" id="PRO_5020188041" evidence="1">
    <location>
        <begin position="30"/>
        <end position="350"/>
    </location>
</feature>
<protein>
    <submittedName>
        <fullName evidence="2">DUF5007 domain-containing protein</fullName>
    </submittedName>
</protein>
<evidence type="ECO:0000313" key="3">
    <source>
        <dbReference type="Proteomes" id="UP000290204"/>
    </source>
</evidence>
<dbReference type="Pfam" id="PF16398">
    <property type="entry name" value="DUF5007"/>
    <property type="match status" value="1"/>
</dbReference>
<dbReference type="InterPro" id="IPR032173">
    <property type="entry name" value="DUF5007"/>
</dbReference>
<dbReference type="PROSITE" id="PS51257">
    <property type="entry name" value="PROKAR_LIPOPROTEIN"/>
    <property type="match status" value="1"/>
</dbReference>
<evidence type="ECO:0000256" key="1">
    <source>
        <dbReference type="SAM" id="SignalP"/>
    </source>
</evidence>
<gene>
    <name evidence="2" type="ORF">ESA94_06030</name>
</gene>
<accession>A0A4Q1CP66</accession>
<dbReference type="OrthoDB" id="737630at2"/>
<comment type="caution">
    <text evidence="2">The sequence shown here is derived from an EMBL/GenBank/DDBJ whole genome shotgun (WGS) entry which is preliminary data.</text>
</comment>
<proteinExistence type="predicted"/>
<dbReference type="EMBL" id="SDHW01000001">
    <property type="protein sequence ID" value="RXK62555.1"/>
    <property type="molecule type" value="Genomic_DNA"/>
</dbReference>
<sequence>MNKKIQKVVRKRRYYILAVAVLLAASACKKYLPKERETVGVDSQYTIDTYQPVLGRTTFFTDNFYQGSTTYPSDFKIVNPRRRNGDPAPELTDVFPVMVWKKAYDGNERSIAEIEAKREKQYRPLFEIGPHSGAFTMWAEARSAFVRSQPDSGYLFDVELSNSGGRRYYRNIKLMPLKERPYEPSNYNASTGQPVTNGVYASVITNIKGANTNRYLSYNDIDVYIRKVVKAGVPSTNTLTFRFLDTLYNPIDPAKFAETDWNNVVHGFEKQVTATGVTYKMAYPIPAVEIPTRYTTSDGRRAIARFSYSRIGFNGGREIATLGLDFAIYEPGDWEIVFAFKNDNPKFTND</sequence>
<feature type="signal peptide" evidence="1">
    <location>
        <begin position="1"/>
        <end position="29"/>
    </location>
</feature>
<dbReference type="RefSeq" id="WP_129129926.1">
    <property type="nucleotide sequence ID" value="NZ_SDHW01000001.1"/>
</dbReference>
<dbReference type="Proteomes" id="UP000290204">
    <property type="component" value="Unassembled WGS sequence"/>
</dbReference>
<evidence type="ECO:0000313" key="2">
    <source>
        <dbReference type="EMBL" id="RXK62555.1"/>
    </source>
</evidence>
<keyword evidence="1" id="KW-0732">Signal</keyword>
<keyword evidence="3" id="KW-1185">Reference proteome</keyword>
<name>A0A4Q1CP66_9BACT</name>
<reference evidence="2 3" key="1">
    <citation type="submission" date="2019-01" db="EMBL/GenBank/DDBJ databases">
        <title>Lacibacter sp. strain TTM-7.</title>
        <authorList>
            <person name="Chen W.-M."/>
        </authorList>
    </citation>
    <scope>NUCLEOTIDE SEQUENCE [LARGE SCALE GENOMIC DNA]</scope>
    <source>
        <strain evidence="2 3">TTM-7</strain>
    </source>
</reference>
<organism evidence="2 3">
    <name type="scientific">Lacibacter luteus</name>
    <dbReference type="NCBI Taxonomy" id="2508719"/>
    <lineage>
        <taxon>Bacteria</taxon>
        <taxon>Pseudomonadati</taxon>
        <taxon>Bacteroidota</taxon>
        <taxon>Chitinophagia</taxon>
        <taxon>Chitinophagales</taxon>
        <taxon>Chitinophagaceae</taxon>
        <taxon>Lacibacter</taxon>
    </lineage>
</organism>
<dbReference type="AlphaFoldDB" id="A0A4Q1CP66"/>